<accession>A0A699Z9W4</accession>
<gene>
    <name evidence="6" type="ORF">HaLaN_16393</name>
</gene>
<dbReference type="GO" id="GO:0008270">
    <property type="term" value="F:zinc ion binding"/>
    <property type="evidence" value="ECO:0007669"/>
    <property type="project" value="TreeGrafter"/>
</dbReference>
<name>A0A699Z9W4_HAELA</name>
<sequence>MMWQFLHCIWVKHQSLCHVAITHFLAPWHTFVGDAGELTPEAANPHGPSDNVEGENLGSLSLAKDATFTLDVREGGGTEVRKAVEVSSAQQHELAGSKGTAHFVMKFDKSSRSEACINILDPTTTPALKGVLGPVTGKLSPALRPLTPNRLCPGTLPAGPPAQHSDVRCSGSQAHLPRVPSDPKLPGRHVQAQIVRPAASWRWQPSSAGAWSQWATLQGSCQWQDVDLSLGEWTEYDDKAQESVGVYSIESQFKLHKC</sequence>
<keyword evidence="2" id="KW-0479">Metal-binding</keyword>
<keyword evidence="5" id="KW-0732">Signal</keyword>
<evidence type="ECO:0000256" key="3">
    <source>
        <dbReference type="ARBA" id="ARBA00022833"/>
    </source>
</evidence>
<dbReference type="SUPFAM" id="SSF141678">
    <property type="entry name" value="MAL13P1.257-like"/>
    <property type="match status" value="2"/>
</dbReference>
<evidence type="ECO:0000313" key="7">
    <source>
        <dbReference type="Proteomes" id="UP000485058"/>
    </source>
</evidence>
<feature type="region of interest" description="Disordered" evidence="4">
    <location>
        <begin position="157"/>
        <end position="186"/>
    </location>
</feature>
<reference evidence="6 7" key="1">
    <citation type="submission" date="2020-02" db="EMBL/GenBank/DDBJ databases">
        <title>Draft genome sequence of Haematococcus lacustris strain NIES-144.</title>
        <authorList>
            <person name="Morimoto D."/>
            <person name="Nakagawa S."/>
            <person name="Yoshida T."/>
            <person name="Sawayama S."/>
        </authorList>
    </citation>
    <scope>NUCLEOTIDE SEQUENCE [LARGE SCALE GENOMIC DNA]</scope>
    <source>
        <strain evidence="6 7">NIES-144</strain>
    </source>
</reference>
<proteinExistence type="inferred from homology"/>
<feature type="signal peptide" evidence="5">
    <location>
        <begin position="1"/>
        <end position="17"/>
    </location>
</feature>
<dbReference type="Proteomes" id="UP000485058">
    <property type="component" value="Unassembled WGS sequence"/>
</dbReference>
<comment type="caution">
    <text evidence="6">The sequence shown here is derived from an EMBL/GenBank/DDBJ whole genome shotgun (WGS) entry which is preliminary data.</text>
</comment>
<evidence type="ECO:0000256" key="2">
    <source>
        <dbReference type="ARBA" id="ARBA00022723"/>
    </source>
</evidence>
<keyword evidence="7" id="KW-1185">Reference proteome</keyword>
<keyword evidence="3" id="KW-0862">Zinc</keyword>
<protein>
    <submittedName>
        <fullName evidence="6">Uncharacterized protein</fullName>
    </submittedName>
</protein>
<dbReference type="AlphaFoldDB" id="A0A699Z9W4"/>
<organism evidence="6 7">
    <name type="scientific">Haematococcus lacustris</name>
    <name type="common">Green alga</name>
    <name type="synonym">Haematococcus pluvialis</name>
    <dbReference type="NCBI Taxonomy" id="44745"/>
    <lineage>
        <taxon>Eukaryota</taxon>
        <taxon>Viridiplantae</taxon>
        <taxon>Chlorophyta</taxon>
        <taxon>core chlorophytes</taxon>
        <taxon>Chlorophyceae</taxon>
        <taxon>CS clade</taxon>
        <taxon>Chlamydomonadales</taxon>
        <taxon>Haematococcaceae</taxon>
        <taxon>Haematococcus</taxon>
    </lineage>
</organism>
<evidence type="ECO:0000313" key="6">
    <source>
        <dbReference type="EMBL" id="GFH19447.1"/>
    </source>
</evidence>
<dbReference type="PANTHER" id="PTHR12857">
    <property type="entry name" value="CXXC MOTIF CONTAINING ZINC BINDING PROTEIN"/>
    <property type="match status" value="1"/>
</dbReference>
<evidence type="ECO:0000256" key="4">
    <source>
        <dbReference type="SAM" id="MobiDB-lite"/>
    </source>
</evidence>
<evidence type="ECO:0000256" key="5">
    <source>
        <dbReference type="SAM" id="SignalP"/>
    </source>
</evidence>
<comment type="similarity">
    <text evidence="1">Belongs to the UPF0587 family.</text>
</comment>
<dbReference type="PANTHER" id="PTHR12857:SF0">
    <property type="entry name" value="CXXC MOTIF CONTAINING ZINC BINDING PROTEIN"/>
    <property type="match status" value="1"/>
</dbReference>
<dbReference type="Pfam" id="PF05907">
    <property type="entry name" value="CXXC_Zn-b_euk"/>
    <property type="match status" value="2"/>
</dbReference>
<feature type="chain" id="PRO_5025456439" evidence="5">
    <location>
        <begin position="18"/>
        <end position="258"/>
    </location>
</feature>
<dbReference type="InterPro" id="IPR008584">
    <property type="entry name" value="CXXC_Zn-binding_euk"/>
</dbReference>
<dbReference type="EMBL" id="BLLF01001465">
    <property type="protein sequence ID" value="GFH19447.1"/>
    <property type="molecule type" value="Genomic_DNA"/>
</dbReference>
<evidence type="ECO:0000256" key="1">
    <source>
        <dbReference type="ARBA" id="ARBA00007818"/>
    </source>
</evidence>